<evidence type="ECO:0000313" key="2">
    <source>
        <dbReference type="Proteomes" id="UP000555003"/>
    </source>
</evidence>
<dbReference type="RefSeq" id="WP_182492996.1">
    <property type="nucleotide sequence ID" value="NZ_JACJIS010000001.1"/>
</dbReference>
<dbReference type="Proteomes" id="UP000555003">
    <property type="component" value="Unassembled WGS sequence"/>
</dbReference>
<proteinExistence type="predicted"/>
<evidence type="ECO:0000313" key="1">
    <source>
        <dbReference type="EMBL" id="MBA9073167.1"/>
    </source>
</evidence>
<name>A0ABR6DN96_9FLAO</name>
<comment type="caution">
    <text evidence="1">The sequence shown here is derived from an EMBL/GenBank/DDBJ whole genome shotgun (WGS) entry which is preliminary data.</text>
</comment>
<sequence length="177" mass="20771">MRKILAIIIVSTLISSCGSYLDYGNDIHTEYMDFNYMEKYNEFIYKSKINASAGSKVYYTTHFSVNLPKKIKNWQSSSNEFFFEYDGKEIIYINSGYKNKGEAGKWTMRETNGDEIYKKLSSYWDKRKYDENSLNGSKSGRASKVYSDGKALILLYNVKEKNFEKYLELVKSFKYID</sequence>
<accession>A0ABR6DN96</accession>
<dbReference type="EMBL" id="JACJIS010000001">
    <property type="protein sequence ID" value="MBA9073167.1"/>
    <property type="molecule type" value="Genomic_DNA"/>
</dbReference>
<protein>
    <recommendedName>
        <fullName evidence="3">DUF4367 domain-containing protein</fullName>
    </recommendedName>
</protein>
<reference evidence="1 2" key="1">
    <citation type="submission" date="2020-08" db="EMBL/GenBank/DDBJ databases">
        <title>Genomic Encyclopedia of Type Strains, Phase IV (KMG-IV): sequencing the most valuable type-strain genomes for metagenomic binning, comparative biology and taxonomic classification.</title>
        <authorList>
            <person name="Goeker M."/>
        </authorList>
    </citation>
    <scope>NUCLEOTIDE SEQUENCE [LARGE SCALE GENOMIC DNA]</scope>
    <source>
        <strain evidence="1 2">DSM 100397</strain>
    </source>
</reference>
<evidence type="ECO:0008006" key="3">
    <source>
        <dbReference type="Google" id="ProtNLM"/>
    </source>
</evidence>
<keyword evidence="2" id="KW-1185">Reference proteome</keyword>
<dbReference type="PROSITE" id="PS51257">
    <property type="entry name" value="PROKAR_LIPOPROTEIN"/>
    <property type="match status" value="1"/>
</dbReference>
<organism evidence="1 2">
    <name type="scientific">Flavobacterium gossypii</name>
    <dbReference type="NCBI Taxonomy" id="1646119"/>
    <lineage>
        <taxon>Bacteria</taxon>
        <taxon>Pseudomonadati</taxon>
        <taxon>Bacteroidota</taxon>
        <taxon>Flavobacteriia</taxon>
        <taxon>Flavobacteriales</taxon>
        <taxon>Flavobacteriaceae</taxon>
        <taxon>Flavobacterium</taxon>
    </lineage>
</organism>
<gene>
    <name evidence="1" type="ORF">GGR22_001293</name>
</gene>